<keyword evidence="19" id="KW-1185">Reference proteome</keyword>
<keyword evidence="4" id="KW-1003">Cell membrane</keyword>
<keyword evidence="13" id="KW-0511">Multifunctional enzyme</keyword>
<evidence type="ECO:0000256" key="11">
    <source>
        <dbReference type="ARBA" id="ARBA00022984"/>
    </source>
</evidence>
<dbReference type="GO" id="GO:0005886">
    <property type="term" value="C:plasma membrane"/>
    <property type="evidence" value="ECO:0007669"/>
    <property type="project" value="UniProtKB-SubCell"/>
</dbReference>
<dbReference type="GO" id="GO:0008955">
    <property type="term" value="F:peptidoglycan glycosyltransferase activity"/>
    <property type="evidence" value="ECO:0007669"/>
    <property type="project" value="UniProtKB-EC"/>
</dbReference>
<dbReference type="GO" id="GO:0009002">
    <property type="term" value="F:serine-type D-Ala-D-Ala carboxypeptidase activity"/>
    <property type="evidence" value="ECO:0007669"/>
    <property type="project" value="UniProtKB-EC"/>
</dbReference>
<keyword evidence="14" id="KW-0961">Cell wall biogenesis/degradation</keyword>
<dbReference type="Pfam" id="PF00912">
    <property type="entry name" value="Transgly"/>
    <property type="match status" value="1"/>
</dbReference>
<evidence type="ECO:0000256" key="8">
    <source>
        <dbReference type="ARBA" id="ARBA00022679"/>
    </source>
</evidence>
<sequence length="271" mass="30527">MRTSRFLLLSIVLFFICFWFSGGSNIISQDTKALSTKLQDQMHTATNNSSVPTTNTNRSQNISTLDRVSRIVFLRDAVAKTVNGKKYVTIDKISVPLQQAIIAVEDNRFYSHWGFDIESILRASLVNLQYGKIEEGASTITQQLVKNLFLSHEQSFGRKAEELILAVDMENRYSKEKILELYLNTIYFGSNFYGIQEASQGYFGKDPEDLTLAEASMLAGLPNAPSLYSPYVDFPMAKKRQSIVLDTMVRAGFVAPAIAEKTKQTPLYFIK</sequence>
<evidence type="ECO:0000256" key="10">
    <source>
        <dbReference type="ARBA" id="ARBA00022960"/>
    </source>
</evidence>
<protein>
    <submittedName>
        <fullName evidence="18">Penicillin-binding protein 1A</fullName>
    </submittedName>
</protein>
<evidence type="ECO:0000256" key="13">
    <source>
        <dbReference type="ARBA" id="ARBA00023268"/>
    </source>
</evidence>
<dbReference type="RefSeq" id="WP_091830593.1">
    <property type="nucleotide sequence ID" value="NZ_FNZK01000006.1"/>
</dbReference>
<evidence type="ECO:0000256" key="3">
    <source>
        <dbReference type="ARBA" id="ARBA00007739"/>
    </source>
</evidence>
<feature type="domain" description="Glycosyl transferase family 51" evidence="17">
    <location>
        <begin position="83"/>
        <end position="248"/>
    </location>
</feature>
<evidence type="ECO:0000256" key="5">
    <source>
        <dbReference type="ARBA" id="ARBA00022645"/>
    </source>
</evidence>
<gene>
    <name evidence="18" type="ORF">SAMN05660742_10643</name>
</gene>
<evidence type="ECO:0000256" key="12">
    <source>
        <dbReference type="ARBA" id="ARBA00023136"/>
    </source>
</evidence>
<comment type="catalytic activity">
    <reaction evidence="16">
        <text>[GlcNAc-(1-&gt;4)-Mur2Ac(oyl-L-Ala-gamma-D-Glu-L-Lys-D-Ala-D-Ala)](n)-di-trans,octa-cis-undecaprenyl diphosphate + beta-D-GlcNAc-(1-&gt;4)-Mur2Ac(oyl-L-Ala-gamma-D-Glu-L-Lys-D-Ala-D-Ala)-di-trans,octa-cis-undecaprenyl diphosphate = [GlcNAc-(1-&gt;4)-Mur2Ac(oyl-L-Ala-gamma-D-Glu-L-Lys-D-Ala-D-Ala)](n+1)-di-trans,octa-cis-undecaprenyl diphosphate + di-trans,octa-cis-undecaprenyl diphosphate + H(+)</text>
        <dbReference type="Rhea" id="RHEA:23708"/>
        <dbReference type="Rhea" id="RHEA-COMP:9602"/>
        <dbReference type="Rhea" id="RHEA-COMP:9603"/>
        <dbReference type="ChEBI" id="CHEBI:15378"/>
        <dbReference type="ChEBI" id="CHEBI:58405"/>
        <dbReference type="ChEBI" id="CHEBI:60033"/>
        <dbReference type="ChEBI" id="CHEBI:78435"/>
        <dbReference type="EC" id="2.4.99.28"/>
    </reaction>
</comment>
<dbReference type="InterPro" id="IPR050396">
    <property type="entry name" value="Glycosyltr_51/Transpeptidase"/>
</dbReference>
<comment type="subcellular location">
    <subcellularLocation>
        <location evidence="1">Cell membrane</location>
    </subcellularLocation>
</comment>
<evidence type="ECO:0000259" key="17">
    <source>
        <dbReference type="Pfam" id="PF00912"/>
    </source>
</evidence>
<keyword evidence="6" id="KW-0645">Protease</keyword>
<evidence type="ECO:0000256" key="1">
    <source>
        <dbReference type="ARBA" id="ARBA00004236"/>
    </source>
</evidence>
<evidence type="ECO:0000313" key="18">
    <source>
        <dbReference type="EMBL" id="SEJ34510.1"/>
    </source>
</evidence>
<evidence type="ECO:0000256" key="4">
    <source>
        <dbReference type="ARBA" id="ARBA00022475"/>
    </source>
</evidence>
<organism evidence="18 19">
    <name type="scientific">Propionispira arboris</name>
    <dbReference type="NCBI Taxonomy" id="84035"/>
    <lineage>
        <taxon>Bacteria</taxon>
        <taxon>Bacillati</taxon>
        <taxon>Bacillota</taxon>
        <taxon>Negativicutes</taxon>
        <taxon>Selenomonadales</taxon>
        <taxon>Selenomonadaceae</taxon>
        <taxon>Propionispira</taxon>
    </lineage>
</organism>
<dbReference type="FunFam" id="1.10.3810.10:FF:000001">
    <property type="entry name" value="Penicillin-binding protein 1A"/>
    <property type="match status" value="1"/>
</dbReference>
<evidence type="ECO:0000256" key="7">
    <source>
        <dbReference type="ARBA" id="ARBA00022676"/>
    </source>
</evidence>
<evidence type="ECO:0000256" key="16">
    <source>
        <dbReference type="ARBA" id="ARBA00049902"/>
    </source>
</evidence>
<dbReference type="GO" id="GO:0006508">
    <property type="term" value="P:proteolysis"/>
    <property type="evidence" value="ECO:0007669"/>
    <property type="project" value="UniProtKB-KW"/>
</dbReference>
<keyword evidence="8" id="KW-0808">Transferase</keyword>
<evidence type="ECO:0000256" key="9">
    <source>
        <dbReference type="ARBA" id="ARBA00022801"/>
    </source>
</evidence>
<keyword evidence="5" id="KW-0121">Carboxypeptidase</keyword>
<dbReference type="InterPro" id="IPR023346">
    <property type="entry name" value="Lysozyme-like_dom_sf"/>
</dbReference>
<accession>A0A1H6YBH9</accession>
<evidence type="ECO:0000256" key="14">
    <source>
        <dbReference type="ARBA" id="ARBA00023316"/>
    </source>
</evidence>
<reference evidence="18 19" key="1">
    <citation type="submission" date="2016-10" db="EMBL/GenBank/DDBJ databases">
        <authorList>
            <person name="de Groot N.N."/>
        </authorList>
    </citation>
    <scope>NUCLEOTIDE SEQUENCE [LARGE SCALE GENOMIC DNA]</scope>
    <source>
        <strain evidence="18 19">DSM 2179</strain>
    </source>
</reference>
<dbReference type="GO" id="GO:0008360">
    <property type="term" value="P:regulation of cell shape"/>
    <property type="evidence" value="ECO:0007669"/>
    <property type="project" value="UniProtKB-KW"/>
</dbReference>
<keyword evidence="9" id="KW-0378">Hydrolase</keyword>
<dbReference type="GO" id="GO:0009252">
    <property type="term" value="P:peptidoglycan biosynthetic process"/>
    <property type="evidence" value="ECO:0007669"/>
    <property type="project" value="UniProtKB-KW"/>
</dbReference>
<comment type="catalytic activity">
    <reaction evidence="15">
        <text>Preferential cleavage: (Ac)2-L-Lys-D-Ala-|-D-Ala. Also transpeptidation of peptidyl-alanyl moieties that are N-acyl substituents of D-alanine.</text>
        <dbReference type="EC" id="3.4.16.4"/>
    </reaction>
</comment>
<dbReference type="PANTHER" id="PTHR32282">
    <property type="entry name" value="BINDING PROTEIN TRANSPEPTIDASE, PUTATIVE-RELATED"/>
    <property type="match status" value="1"/>
</dbReference>
<keyword evidence="12" id="KW-0472">Membrane</keyword>
<dbReference type="AlphaFoldDB" id="A0A1H6YBH9"/>
<dbReference type="SUPFAM" id="SSF53955">
    <property type="entry name" value="Lysozyme-like"/>
    <property type="match status" value="1"/>
</dbReference>
<evidence type="ECO:0000313" key="19">
    <source>
        <dbReference type="Proteomes" id="UP000199662"/>
    </source>
</evidence>
<evidence type="ECO:0000256" key="6">
    <source>
        <dbReference type="ARBA" id="ARBA00022670"/>
    </source>
</evidence>
<evidence type="ECO:0000256" key="2">
    <source>
        <dbReference type="ARBA" id="ARBA00007090"/>
    </source>
</evidence>
<keyword evidence="11" id="KW-0573">Peptidoglycan synthesis</keyword>
<dbReference type="GO" id="GO:0030288">
    <property type="term" value="C:outer membrane-bounded periplasmic space"/>
    <property type="evidence" value="ECO:0007669"/>
    <property type="project" value="TreeGrafter"/>
</dbReference>
<dbReference type="InterPro" id="IPR001264">
    <property type="entry name" value="Glyco_trans_51"/>
</dbReference>
<dbReference type="STRING" id="84035.SAMN05660742_10643"/>
<dbReference type="Proteomes" id="UP000199662">
    <property type="component" value="Unassembled WGS sequence"/>
</dbReference>
<dbReference type="EMBL" id="FNZK01000006">
    <property type="protein sequence ID" value="SEJ34510.1"/>
    <property type="molecule type" value="Genomic_DNA"/>
</dbReference>
<dbReference type="PANTHER" id="PTHR32282:SF11">
    <property type="entry name" value="PENICILLIN-BINDING PROTEIN 1B"/>
    <property type="match status" value="1"/>
</dbReference>
<comment type="similarity">
    <text evidence="2">In the C-terminal section; belongs to the transpeptidase family.</text>
</comment>
<dbReference type="GO" id="GO:0071555">
    <property type="term" value="P:cell wall organization"/>
    <property type="evidence" value="ECO:0007669"/>
    <property type="project" value="UniProtKB-KW"/>
</dbReference>
<keyword evidence="7" id="KW-0328">Glycosyltransferase</keyword>
<comment type="similarity">
    <text evidence="3">In the N-terminal section; belongs to the glycosyltransferase 51 family.</text>
</comment>
<proteinExistence type="inferred from homology"/>
<name>A0A1H6YBH9_9FIRM</name>
<dbReference type="Gene3D" id="1.10.3810.10">
    <property type="entry name" value="Biosynthetic peptidoglycan transglycosylase-like"/>
    <property type="match status" value="1"/>
</dbReference>
<dbReference type="InterPro" id="IPR036950">
    <property type="entry name" value="PBP_transglycosylase"/>
</dbReference>
<keyword evidence="10" id="KW-0133">Cell shape</keyword>
<evidence type="ECO:0000256" key="15">
    <source>
        <dbReference type="ARBA" id="ARBA00034000"/>
    </source>
</evidence>